<proteinExistence type="predicted"/>
<reference evidence="2" key="1">
    <citation type="journal article" date="2022" name="bioRxiv">
        <title>Sequencing and chromosome-scale assembly of the giantPleurodeles waltlgenome.</title>
        <authorList>
            <person name="Brown T."/>
            <person name="Elewa A."/>
            <person name="Iarovenko S."/>
            <person name="Subramanian E."/>
            <person name="Araus A.J."/>
            <person name="Petzold A."/>
            <person name="Susuki M."/>
            <person name="Suzuki K.-i.T."/>
            <person name="Hayashi T."/>
            <person name="Toyoda A."/>
            <person name="Oliveira C."/>
            <person name="Osipova E."/>
            <person name="Leigh N.D."/>
            <person name="Simon A."/>
            <person name="Yun M.H."/>
        </authorList>
    </citation>
    <scope>NUCLEOTIDE SEQUENCE</scope>
    <source>
        <strain evidence="2">20211129_DDA</strain>
        <tissue evidence="2">Liver</tissue>
    </source>
</reference>
<feature type="non-terminal residue" evidence="2">
    <location>
        <position position="1"/>
    </location>
</feature>
<dbReference type="AlphaFoldDB" id="A0AAV7SLF2"/>
<evidence type="ECO:0000313" key="3">
    <source>
        <dbReference type="Proteomes" id="UP001066276"/>
    </source>
</evidence>
<dbReference type="Proteomes" id="UP001066276">
    <property type="component" value="Chromosome 4_2"/>
</dbReference>
<keyword evidence="3" id="KW-1185">Reference proteome</keyword>
<feature type="region of interest" description="Disordered" evidence="1">
    <location>
        <begin position="25"/>
        <end position="53"/>
    </location>
</feature>
<feature type="compositionally biased region" description="Basic and acidic residues" evidence="1">
    <location>
        <begin position="38"/>
        <end position="53"/>
    </location>
</feature>
<evidence type="ECO:0000256" key="1">
    <source>
        <dbReference type="SAM" id="MobiDB-lite"/>
    </source>
</evidence>
<evidence type="ECO:0000313" key="2">
    <source>
        <dbReference type="EMBL" id="KAJ1164844.1"/>
    </source>
</evidence>
<organism evidence="2 3">
    <name type="scientific">Pleurodeles waltl</name>
    <name type="common">Iberian ribbed newt</name>
    <dbReference type="NCBI Taxonomy" id="8319"/>
    <lineage>
        <taxon>Eukaryota</taxon>
        <taxon>Metazoa</taxon>
        <taxon>Chordata</taxon>
        <taxon>Craniata</taxon>
        <taxon>Vertebrata</taxon>
        <taxon>Euteleostomi</taxon>
        <taxon>Amphibia</taxon>
        <taxon>Batrachia</taxon>
        <taxon>Caudata</taxon>
        <taxon>Salamandroidea</taxon>
        <taxon>Salamandridae</taxon>
        <taxon>Pleurodelinae</taxon>
        <taxon>Pleurodeles</taxon>
    </lineage>
</organism>
<feature type="non-terminal residue" evidence="2">
    <location>
        <position position="53"/>
    </location>
</feature>
<accession>A0AAV7SLF2</accession>
<feature type="compositionally biased region" description="Pro residues" evidence="1">
    <location>
        <begin position="28"/>
        <end position="37"/>
    </location>
</feature>
<name>A0AAV7SLF2_PLEWA</name>
<sequence length="53" mass="6157">SQKKLQQKNKPSLRLTFTLMYLKGTFLPAPPRTPPQPSERRNRARPAEELPKN</sequence>
<protein>
    <submittedName>
        <fullName evidence="2">Uncharacterized protein</fullName>
    </submittedName>
</protein>
<dbReference type="EMBL" id="JANPWB010000008">
    <property type="protein sequence ID" value="KAJ1164844.1"/>
    <property type="molecule type" value="Genomic_DNA"/>
</dbReference>
<comment type="caution">
    <text evidence="2">The sequence shown here is derived from an EMBL/GenBank/DDBJ whole genome shotgun (WGS) entry which is preliminary data.</text>
</comment>
<gene>
    <name evidence="2" type="ORF">NDU88_005277</name>
</gene>